<reference evidence="2 3" key="1">
    <citation type="submission" date="2020-04" db="EMBL/GenBank/DDBJ databases">
        <authorList>
            <person name="De Canck E."/>
        </authorList>
    </citation>
    <scope>NUCLEOTIDE SEQUENCE [LARGE SCALE GENOMIC DNA]</scope>
    <source>
        <strain evidence="2 3">LMG 28688</strain>
    </source>
</reference>
<dbReference type="EMBL" id="CADIKL010000055">
    <property type="protein sequence ID" value="CAB3807747.1"/>
    <property type="molecule type" value="Genomic_DNA"/>
</dbReference>
<evidence type="ECO:0000313" key="3">
    <source>
        <dbReference type="Proteomes" id="UP000494119"/>
    </source>
</evidence>
<dbReference type="InterPro" id="IPR046909">
    <property type="entry name" value="cREC_REC"/>
</dbReference>
<name>A0A6J5GWY6_9BURK</name>
<keyword evidence="3" id="KW-1185">Reference proteome</keyword>
<proteinExistence type="predicted"/>
<dbReference type="RefSeq" id="WP_175198062.1">
    <property type="nucleotide sequence ID" value="NZ_CADIKL010000055.1"/>
</dbReference>
<protein>
    <recommendedName>
        <fullName evidence="1">Cyclic-phosphate processing Receiver domain-containing protein</fullName>
    </recommendedName>
</protein>
<evidence type="ECO:0000313" key="2">
    <source>
        <dbReference type="EMBL" id="CAB3807747.1"/>
    </source>
</evidence>
<dbReference type="Pfam" id="PF20274">
    <property type="entry name" value="cREC_REC"/>
    <property type="match status" value="1"/>
</dbReference>
<dbReference type="Proteomes" id="UP000494119">
    <property type="component" value="Unassembled WGS sequence"/>
</dbReference>
<evidence type="ECO:0000259" key="1">
    <source>
        <dbReference type="Pfam" id="PF20274"/>
    </source>
</evidence>
<dbReference type="AlphaFoldDB" id="A0A6J5GWY6"/>
<accession>A0A6J5GWY6</accession>
<organism evidence="2 3">
    <name type="scientific">Paraburkholderia caffeinitolerans</name>
    <dbReference type="NCBI Taxonomy" id="1723730"/>
    <lineage>
        <taxon>Bacteria</taxon>
        <taxon>Pseudomonadati</taxon>
        <taxon>Pseudomonadota</taxon>
        <taxon>Betaproteobacteria</taxon>
        <taxon>Burkholderiales</taxon>
        <taxon>Burkholderiaceae</taxon>
        <taxon>Paraburkholderia</taxon>
    </lineage>
</organism>
<feature type="domain" description="Cyclic-phosphate processing Receiver" evidence="1">
    <location>
        <begin position="1"/>
        <end position="87"/>
    </location>
</feature>
<sequence>MKLFLDDERPTPAGWHRVYWPSEAIRLLDAGGVTELSLDHDLGDEARGTGYDVIVWIEEAVALRGFMPPVIVIQSANPSAAENMQAGVQAIERFMRERSIHRDVRA</sequence>
<gene>
    <name evidence="2" type="ORF">LMG28688_06604</name>
</gene>